<dbReference type="Proteomes" id="UP001620626">
    <property type="component" value="Unassembled WGS sequence"/>
</dbReference>
<keyword evidence="1" id="KW-1133">Transmembrane helix</keyword>
<name>A0ABD2LEF1_9BILA</name>
<keyword evidence="3" id="KW-1185">Reference proteome</keyword>
<gene>
    <name evidence="2" type="ORF">niasHT_017139</name>
</gene>
<evidence type="ECO:0000313" key="3">
    <source>
        <dbReference type="Proteomes" id="UP001620626"/>
    </source>
</evidence>
<dbReference type="EMBL" id="JBICBT010000443">
    <property type="protein sequence ID" value="KAL3113583.1"/>
    <property type="molecule type" value="Genomic_DNA"/>
</dbReference>
<comment type="caution">
    <text evidence="2">The sequence shown here is derived from an EMBL/GenBank/DDBJ whole genome shotgun (WGS) entry which is preliminary data.</text>
</comment>
<accession>A0ABD2LEF1</accession>
<dbReference type="AlphaFoldDB" id="A0ABD2LEF1"/>
<proteinExistence type="predicted"/>
<reference evidence="2 3" key="1">
    <citation type="submission" date="2024-10" db="EMBL/GenBank/DDBJ databases">
        <authorList>
            <person name="Kim D."/>
        </authorList>
    </citation>
    <scope>NUCLEOTIDE SEQUENCE [LARGE SCALE GENOMIC DNA]</scope>
    <source>
        <strain evidence="2">BH-2024</strain>
    </source>
</reference>
<keyword evidence="1" id="KW-0472">Membrane</keyword>
<sequence length="88" mass="10266">MGFPLIVGIISIFLLIQSFYLITADRQKQQYQQKQQQQNRIVLSPNRVPHWKVENNINRGPFYGQPEQVHLSYASDPSKLTGAQRRLQ</sequence>
<evidence type="ECO:0000313" key="2">
    <source>
        <dbReference type="EMBL" id="KAL3113583.1"/>
    </source>
</evidence>
<keyword evidence="1" id="KW-0812">Transmembrane</keyword>
<protein>
    <submittedName>
        <fullName evidence="2">Uncharacterized protein</fullName>
    </submittedName>
</protein>
<organism evidence="2 3">
    <name type="scientific">Heterodera trifolii</name>
    <dbReference type="NCBI Taxonomy" id="157864"/>
    <lineage>
        <taxon>Eukaryota</taxon>
        <taxon>Metazoa</taxon>
        <taxon>Ecdysozoa</taxon>
        <taxon>Nematoda</taxon>
        <taxon>Chromadorea</taxon>
        <taxon>Rhabditida</taxon>
        <taxon>Tylenchina</taxon>
        <taxon>Tylenchomorpha</taxon>
        <taxon>Tylenchoidea</taxon>
        <taxon>Heteroderidae</taxon>
        <taxon>Heteroderinae</taxon>
        <taxon>Heterodera</taxon>
    </lineage>
</organism>
<feature type="transmembrane region" description="Helical" evidence="1">
    <location>
        <begin position="6"/>
        <end position="24"/>
    </location>
</feature>
<evidence type="ECO:0000256" key="1">
    <source>
        <dbReference type="SAM" id="Phobius"/>
    </source>
</evidence>